<name>A0AAV6V2M2_9ARAC</name>
<dbReference type="Proteomes" id="UP000827092">
    <property type="component" value="Unassembled WGS sequence"/>
</dbReference>
<protein>
    <submittedName>
        <fullName evidence="1">Uncharacterized protein</fullName>
    </submittedName>
</protein>
<dbReference type="EMBL" id="JAFNEN010000187">
    <property type="protein sequence ID" value="KAG8190307.1"/>
    <property type="molecule type" value="Genomic_DNA"/>
</dbReference>
<keyword evidence="2" id="KW-1185">Reference proteome</keyword>
<reference evidence="1 2" key="1">
    <citation type="journal article" date="2022" name="Nat. Ecol. Evol.">
        <title>A masculinizing supergene underlies an exaggerated male reproductive morph in a spider.</title>
        <authorList>
            <person name="Hendrickx F."/>
            <person name="De Corte Z."/>
            <person name="Sonet G."/>
            <person name="Van Belleghem S.M."/>
            <person name="Kostlbacher S."/>
            <person name="Vangestel C."/>
        </authorList>
    </citation>
    <scope>NUCLEOTIDE SEQUENCE [LARGE SCALE GENOMIC DNA]</scope>
    <source>
        <strain evidence="1">W744_W776</strain>
    </source>
</reference>
<dbReference type="AlphaFoldDB" id="A0AAV6V2M2"/>
<evidence type="ECO:0000313" key="1">
    <source>
        <dbReference type="EMBL" id="KAG8190307.1"/>
    </source>
</evidence>
<proteinExistence type="predicted"/>
<organism evidence="1 2">
    <name type="scientific">Oedothorax gibbosus</name>
    <dbReference type="NCBI Taxonomy" id="931172"/>
    <lineage>
        <taxon>Eukaryota</taxon>
        <taxon>Metazoa</taxon>
        <taxon>Ecdysozoa</taxon>
        <taxon>Arthropoda</taxon>
        <taxon>Chelicerata</taxon>
        <taxon>Arachnida</taxon>
        <taxon>Araneae</taxon>
        <taxon>Araneomorphae</taxon>
        <taxon>Entelegynae</taxon>
        <taxon>Araneoidea</taxon>
        <taxon>Linyphiidae</taxon>
        <taxon>Erigoninae</taxon>
        <taxon>Oedothorax</taxon>
    </lineage>
</organism>
<accession>A0AAV6V2M2</accession>
<sequence>MTQVWVSDPRLDSVHQFCSLVCEYRDWVALLAAAPPVRFKDLTISGTTSYLLAVPGVDIKKRGAGCKDGYGYYVAVGAREELDLLKD</sequence>
<comment type="caution">
    <text evidence="1">The sequence shown here is derived from an EMBL/GenBank/DDBJ whole genome shotgun (WGS) entry which is preliminary data.</text>
</comment>
<evidence type="ECO:0000313" key="2">
    <source>
        <dbReference type="Proteomes" id="UP000827092"/>
    </source>
</evidence>
<gene>
    <name evidence="1" type="ORF">JTE90_012593</name>
</gene>